<evidence type="ECO:0000256" key="3">
    <source>
        <dbReference type="PROSITE-ProRule" id="PRU00023"/>
    </source>
</evidence>
<dbReference type="PROSITE" id="PS50088">
    <property type="entry name" value="ANK_REPEAT"/>
    <property type="match status" value="8"/>
</dbReference>
<dbReference type="PROSITE" id="PS50297">
    <property type="entry name" value="ANK_REP_REGION"/>
    <property type="match status" value="6"/>
</dbReference>
<feature type="repeat" description="ANK" evidence="3">
    <location>
        <begin position="821"/>
        <end position="850"/>
    </location>
</feature>
<dbReference type="AlphaFoldDB" id="A0AA37P794"/>
<reference evidence="5 6" key="1">
    <citation type="submission" date="2022-03" db="EMBL/GenBank/DDBJ databases">
        <title>Genome data of Colletotrichum spp.</title>
        <authorList>
            <person name="Utami Y.D."/>
            <person name="Hiruma K."/>
        </authorList>
    </citation>
    <scope>NUCLEOTIDE SEQUENCE [LARGE SCALE GENOMIC DNA]</scope>
    <source>
        <strain evidence="5 6">MAFF 239500</strain>
    </source>
</reference>
<evidence type="ECO:0000259" key="4">
    <source>
        <dbReference type="Pfam" id="PF24883"/>
    </source>
</evidence>
<dbReference type="InterPro" id="IPR027417">
    <property type="entry name" value="P-loop_NTPase"/>
</dbReference>
<dbReference type="InterPro" id="IPR056884">
    <property type="entry name" value="NPHP3-like_N"/>
</dbReference>
<name>A0AA37P794_9PEZI</name>
<accession>A0AA37P794</accession>
<dbReference type="Gene3D" id="1.25.40.20">
    <property type="entry name" value="Ankyrin repeat-containing domain"/>
    <property type="match status" value="3"/>
</dbReference>
<feature type="repeat" description="ANK" evidence="3">
    <location>
        <begin position="657"/>
        <end position="681"/>
    </location>
</feature>
<dbReference type="PANTHER" id="PTHR24198:SF165">
    <property type="entry name" value="ANKYRIN REPEAT-CONTAINING PROTEIN-RELATED"/>
    <property type="match status" value="1"/>
</dbReference>
<dbReference type="InterPro" id="IPR036770">
    <property type="entry name" value="Ankyrin_rpt-contain_sf"/>
</dbReference>
<proteinExistence type="predicted"/>
<gene>
    <name evidence="5" type="ORF">ColSpa_02905</name>
</gene>
<feature type="repeat" description="ANK" evidence="3">
    <location>
        <begin position="589"/>
        <end position="613"/>
    </location>
</feature>
<dbReference type="Gene3D" id="3.40.50.300">
    <property type="entry name" value="P-loop containing nucleotide triphosphate hydrolases"/>
    <property type="match status" value="1"/>
</dbReference>
<feature type="repeat" description="ANK" evidence="3">
    <location>
        <begin position="682"/>
        <end position="714"/>
    </location>
</feature>
<feature type="repeat" description="ANK" evidence="3">
    <location>
        <begin position="753"/>
        <end position="782"/>
    </location>
</feature>
<feature type="repeat" description="ANK" evidence="3">
    <location>
        <begin position="513"/>
        <end position="545"/>
    </location>
</feature>
<dbReference type="SUPFAM" id="SSF48403">
    <property type="entry name" value="Ankyrin repeat"/>
    <property type="match status" value="1"/>
</dbReference>
<protein>
    <submittedName>
        <fullName evidence="5">Ankyrin repeat protein L93</fullName>
    </submittedName>
</protein>
<dbReference type="SUPFAM" id="SSF52540">
    <property type="entry name" value="P-loop containing nucleoside triphosphate hydrolases"/>
    <property type="match status" value="1"/>
</dbReference>
<dbReference type="Pfam" id="PF12796">
    <property type="entry name" value="Ank_2"/>
    <property type="match status" value="4"/>
</dbReference>
<dbReference type="EMBL" id="BQXU01000005">
    <property type="protein sequence ID" value="GKT42724.1"/>
    <property type="molecule type" value="Genomic_DNA"/>
</dbReference>
<keyword evidence="6" id="KW-1185">Reference proteome</keyword>
<dbReference type="GO" id="GO:0005737">
    <property type="term" value="C:cytoplasm"/>
    <property type="evidence" value="ECO:0007669"/>
    <property type="project" value="TreeGrafter"/>
</dbReference>
<dbReference type="PANTHER" id="PTHR24198">
    <property type="entry name" value="ANKYRIN REPEAT AND PROTEIN KINASE DOMAIN-CONTAINING PROTEIN"/>
    <property type="match status" value="1"/>
</dbReference>
<dbReference type="Proteomes" id="UP001055115">
    <property type="component" value="Unassembled WGS sequence"/>
</dbReference>
<evidence type="ECO:0000256" key="2">
    <source>
        <dbReference type="ARBA" id="ARBA00023043"/>
    </source>
</evidence>
<keyword evidence="1" id="KW-0677">Repeat</keyword>
<comment type="caution">
    <text evidence="5">The sequence shown here is derived from an EMBL/GenBank/DDBJ whole genome shotgun (WGS) entry which is preliminary data.</text>
</comment>
<evidence type="ECO:0000313" key="5">
    <source>
        <dbReference type="EMBL" id="GKT42724.1"/>
    </source>
</evidence>
<dbReference type="RefSeq" id="XP_049125074.1">
    <property type="nucleotide sequence ID" value="XM_049269117.1"/>
</dbReference>
<dbReference type="InterPro" id="IPR002110">
    <property type="entry name" value="Ankyrin_rpt"/>
</dbReference>
<evidence type="ECO:0000313" key="6">
    <source>
        <dbReference type="Proteomes" id="UP001055115"/>
    </source>
</evidence>
<dbReference type="SMART" id="SM00248">
    <property type="entry name" value="ANK"/>
    <property type="match status" value="10"/>
</dbReference>
<dbReference type="GeneID" id="73323707"/>
<organism evidence="5 6">
    <name type="scientific">Colletotrichum spaethianum</name>
    <dbReference type="NCBI Taxonomy" id="700344"/>
    <lineage>
        <taxon>Eukaryota</taxon>
        <taxon>Fungi</taxon>
        <taxon>Dikarya</taxon>
        <taxon>Ascomycota</taxon>
        <taxon>Pezizomycotina</taxon>
        <taxon>Sordariomycetes</taxon>
        <taxon>Hypocreomycetidae</taxon>
        <taxon>Glomerellales</taxon>
        <taxon>Glomerellaceae</taxon>
        <taxon>Colletotrichum</taxon>
        <taxon>Colletotrichum spaethianum species complex</taxon>
    </lineage>
</organism>
<feature type="repeat" description="ANK" evidence="3">
    <location>
        <begin position="614"/>
        <end position="646"/>
    </location>
</feature>
<evidence type="ECO:0000256" key="1">
    <source>
        <dbReference type="ARBA" id="ARBA00022737"/>
    </source>
</evidence>
<dbReference type="Pfam" id="PF24883">
    <property type="entry name" value="NPHP3_N"/>
    <property type="match status" value="1"/>
</dbReference>
<feature type="repeat" description="ANK" evidence="3">
    <location>
        <begin position="546"/>
        <end position="578"/>
    </location>
</feature>
<sequence>MRFGLSSKHRTGISPAQLLLGMIPDGAANHGTGAQNIAADSASQYNNDRTGTQFNNCTIHGACLQSLAFNDIHARHDDIAPAHRHTCDWLFDTREFQQWRNLTSLPTHNGVLWIKGKPGAGKSTLMKHALFRYRNDFFRDHLIVAFFFNAQGESLEKTPLGMLRSIVYQILKNDDILYGHFIPLFREKQRTGRGGDCQWRQSELKDFLRLVVKQLQTKPLLLLIDALDECDESEVRDVVAFLESLSIDATLENLPLRICLSSRHYPSIRMEKVLELAVETSPYHQKDIATYIREKTRRPLRAQELFAAVVGIAPPTIDIIQRRITTSSKGLIEVRSGESELVQFVHLSVSDFLFRQKRLQTLDPSLGPEPVAASHSRLWACCWSSMKQVDTTSISWQHIRESKDKDPFLEYAASHILYHAEIALTRNITTREDKQAERGEGSSNLSDIFQWLRESNCWFQWWRLFLVVNDLRKEYLLHNEVDAGLLYTLALNALPNLLRAIAEISDVNAQGGKYGSALQVASTKGHQQIVQLLLEAGANVNTQSGKYGSALQIASTKGYQQIVQLLLNAGADVNAQGGFYGNTLQAACALERGNPEIVQLLLEAGADVNAQGGEYGNALQAASIQGHQQIVQLLLEAGADVNAQGGFYGNALQAACALERGNPEIVQLLLEAGADVNAQGGEYGNALQVTSARGQQDIVQLLLEAGAEVNAQGSQHGNALQAACVAWGKDQKIEKQLLEYGTDINAQAGVFGSALQAASYCNHQEIVQLLLDSGADVNLQGGRYGNTLQAACVSWAKNQKIVKLLLEYGADVNAQGGVFGNALQAASVGGDEEIVQLLLEKGANISVQDGE</sequence>
<keyword evidence="2 3" id="KW-0040">ANK repeat</keyword>
<feature type="domain" description="Nephrocystin 3-like N-terminal" evidence="4">
    <location>
        <begin position="86"/>
        <end position="263"/>
    </location>
</feature>